<sequence length="71" mass="8229">MRGGVVRGRRASGGGYKQTVNVNEARRSCERAARAHRAACARQPPSRRDRWHFRHHATLDMSNYLYEHKPQ</sequence>
<name>A0A8S1ACY9_ARCPL</name>
<proteinExistence type="predicted"/>
<evidence type="ECO:0000313" key="2">
    <source>
        <dbReference type="Proteomes" id="UP000494256"/>
    </source>
</evidence>
<reference evidence="1 2" key="1">
    <citation type="submission" date="2020-04" db="EMBL/GenBank/DDBJ databases">
        <authorList>
            <person name="Wallbank WR R."/>
            <person name="Pardo Diaz C."/>
            <person name="Kozak K."/>
            <person name="Martin S."/>
            <person name="Jiggins C."/>
            <person name="Moest M."/>
            <person name="Warren A I."/>
            <person name="Byers J.R.P. K."/>
            <person name="Montejo-Kovacevich G."/>
            <person name="Yen C E."/>
        </authorList>
    </citation>
    <scope>NUCLEOTIDE SEQUENCE [LARGE SCALE GENOMIC DNA]</scope>
</reference>
<dbReference type="OrthoDB" id="7784285at2759"/>
<dbReference type="Proteomes" id="UP000494256">
    <property type="component" value="Unassembled WGS sequence"/>
</dbReference>
<protein>
    <submittedName>
        <fullName evidence="1">Uncharacterized protein</fullName>
    </submittedName>
</protein>
<comment type="caution">
    <text evidence="1">The sequence shown here is derived from an EMBL/GenBank/DDBJ whole genome shotgun (WGS) entry which is preliminary data.</text>
</comment>
<accession>A0A8S1ACY9</accession>
<dbReference type="EMBL" id="CADEBD010000314">
    <property type="protein sequence ID" value="CAB3242789.1"/>
    <property type="molecule type" value="Genomic_DNA"/>
</dbReference>
<organism evidence="1 2">
    <name type="scientific">Arctia plantaginis</name>
    <name type="common">Wood tiger moth</name>
    <name type="synonym">Phalaena plantaginis</name>
    <dbReference type="NCBI Taxonomy" id="874455"/>
    <lineage>
        <taxon>Eukaryota</taxon>
        <taxon>Metazoa</taxon>
        <taxon>Ecdysozoa</taxon>
        <taxon>Arthropoda</taxon>
        <taxon>Hexapoda</taxon>
        <taxon>Insecta</taxon>
        <taxon>Pterygota</taxon>
        <taxon>Neoptera</taxon>
        <taxon>Endopterygota</taxon>
        <taxon>Lepidoptera</taxon>
        <taxon>Glossata</taxon>
        <taxon>Ditrysia</taxon>
        <taxon>Noctuoidea</taxon>
        <taxon>Erebidae</taxon>
        <taxon>Arctiinae</taxon>
        <taxon>Arctia</taxon>
    </lineage>
</organism>
<dbReference type="AlphaFoldDB" id="A0A8S1ACY9"/>
<gene>
    <name evidence="1" type="ORF">APLA_LOCUS10076</name>
</gene>
<evidence type="ECO:0000313" key="1">
    <source>
        <dbReference type="EMBL" id="CAB3242789.1"/>
    </source>
</evidence>